<dbReference type="Proteomes" id="UP000320386">
    <property type="component" value="Chromosome"/>
</dbReference>
<dbReference type="Pfam" id="PF22848">
    <property type="entry name" value="ASD1_dom"/>
    <property type="match status" value="1"/>
</dbReference>
<dbReference type="GO" id="GO:0016798">
    <property type="term" value="F:hydrolase activity, acting on glycosyl bonds"/>
    <property type="evidence" value="ECO:0007669"/>
    <property type="project" value="UniProtKB-KW"/>
</dbReference>
<organism evidence="3 4">
    <name type="scientific">Mucisphaera calidilacus</name>
    <dbReference type="NCBI Taxonomy" id="2527982"/>
    <lineage>
        <taxon>Bacteria</taxon>
        <taxon>Pseudomonadati</taxon>
        <taxon>Planctomycetota</taxon>
        <taxon>Phycisphaerae</taxon>
        <taxon>Phycisphaerales</taxon>
        <taxon>Phycisphaeraceae</taxon>
        <taxon>Mucisphaera</taxon>
    </lineage>
</organism>
<dbReference type="InterPro" id="IPR055235">
    <property type="entry name" value="ASD1_cat"/>
</dbReference>
<dbReference type="KEGG" id="mcad:Pan265_15250"/>
<proteinExistence type="predicted"/>
<accession>A0A518BXG7</accession>
<evidence type="ECO:0000313" key="3">
    <source>
        <dbReference type="EMBL" id="QDU71673.1"/>
    </source>
</evidence>
<dbReference type="Gene3D" id="3.20.20.80">
    <property type="entry name" value="Glycosidases"/>
    <property type="match status" value="1"/>
</dbReference>
<dbReference type="AlphaFoldDB" id="A0A518BXG7"/>
<feature type="domain" description="Alpha-L-arabinofuranosidase 1 catalytic" evidence="2">
    <location>
        <begin position="73"/>
        <end position="271"/>
    </location>
</feature>
<dbReference type="SUPFAM" id="SSF51445">
    <property type="entry name" value="(Trans)glycosidases"/>
    <property type="match status" value="1"/>
</dbReference>
<evidence type="ECO:0000259" key="2">
    <source>
        <dbReference type="Pfam" id="PF22848"/>
    </source>
</evidence>
<protein>
    <submittedName>
        <fullName evidence="3">Exo-alpha-(1-&gt;6)-L-arabinofuranosidase</fullName>
        <ecNumber evidence="3">3.2.1.-</ecNumber>
    </submittedName>
</protein>
<feature type="signal peptide" evidence="1">
    <location>
        <begin position="1"/>
        <end position="20"/>
    </location>
</feature>
<gene>
    <name evidence="3" type="primary">afuB</name>
    <name evidence="3" type="ORF">Pan265_15250</name>
</gene>
<dbReference type="RefSeq" id="WP_145445842.1">
    <property type="nucleotide sequence ID" value="NZ_CP036280.1"/>
</dbReference>
<dbReference type="EC" id="3.2.1.-" evidence="3"/>
<evidence type="ECO:0000313" key="4">
    <source>
        <dbReference type="Proteomes" id="UP000320386"/>
    </source>
</evidence>
<reference evidence="3 4" key="1">
    <citation type="submission" date="2019-02" db="EMBL/GenBank/DDBJ databases">
        <title>Deep-cultivation of Planctomycetes and their phenomic and genomic characterization uncovers novel biology.</title>
        <authorList>
            <person name="Wiegand S."/>
            <person name="Jogler M."/>
            <person name="Boedeker C."/>
            <person name="Pinto D."/>
            <person name="Vollmers J."/>
            <person name="Rivas-Marin E."/>
            <person name="Kohn T."/>
            <person name="Peeters S.H."/>
            <person name="Heuer A."/>
            <person name="Rast P."/>
            <person name="Oberbeckmann S."/>
            <person name="Bunk B."/>
            <person name="Jeske O."/>
            <person name="Meyerdierks A."/>
            <person name="Storesund J.E."/>
            <person name="Kallscheuer N."/>
            <person name="Luecker S."/>
            <person name="Lage O.M."/>
            <person name="Pohl T."/>
            <person name="Merkel B.J."/>
            <person name="Hornburger P."/>
            <person name="Mueller R.-W."/>
            <person name="Bruemmer F."/>
            <person name="Labrenz M."/>
            <person name="Spormann A.M."/>
            <person name="Op den Camp H."/>
            <person name="Overmann J."/>
            <person name="Amann R."/>
            <person name="Jetten M.S.M."/>
            <person name="Mascher T."/>
            <person name="Medema M.H."/>
            <person name="Devos D.P."/>
            <person name="Kaster A.-K."/>
            <person name="Ovreas L."/>
            <person name="Rohde M."/>
            <person name="Galperin M.Y."/>
            <person name="Jogler C."/>
        </authorList>
    </citation>
    <scope>NUCLEOTIDE SEQUENCE [LARGE SCALE GENOMIC DNA]</scope>
    <source>
        <strain evidence="3 4">Pan265</strain>
    </source>
</reference>
<dbReference type="OrthoDB" id="231274at2"/>
<keyword evidence="4" id="KW-1185">Reference proteome</keyword>
<dbReference type="InterPro" id="IPR017853">
    <property type="entry name" value="GH"/>
</dbReference>
<dbReference type="EMBL" id="CP036280">
    <property type="protein sequence ID" value="QDU71673.1"/>
    <property type="molecule type" value="Genomic_DNA"/>
</dbReference>
<keyword evidence="1" id="KW-0732">Signal</keyword>
<dbReference type="PANTHER" id="PTHR43576:SF2">
    <property type="entry name" value="INTRACELLULAR EXO-ALPHA-L-ARABINOFURANOSIDASE 2"/>
    <property type="match status" value="1"/>
</dbReference>
<keyword evidence="3" id="KW-0378">Hydrolase</keyword>
<sequence precursor="true">MRTLTATLLILFALALPAAAQDMTVEIHDEALHDVSPMLFGHFVEHANWHGEEGVDIALDQGNRFHPHVMQQIAALKPTTLRYPGGTLVCSTDWLDYLDNPPAQDHQRWGHPDVQFTYTFDAFMRDAHALGAEPVLVVNFKKALAGTEPLEDAARHAAELLAYINLPLDADAPEAMLRWARLRADNGHPEPYNLRYFQIGNEIWAYSNPIAEARPDDYHDWYVTCLDAFITELRKVDPDIILISDTAKKTTNNLIRQRIGDRLNFMTSHVYGPWGIRKVEKDGETVDPSTLSEHQIWQMFTTVGWIDPSTGLATFPLIHDGSAGDYPIAATEWNWNGWWAIETPEGTPKTKLFDPFWAKGVSAAGMIHGLIRDPRIRIAHQSMLIGQSWGITSVRIPDEGPAHAYQLPTGAVTGFYSRHHGSQLLRITTTDVPTFSQPYDFGTSHAADKVATVDTLATADDNSIYVHLISRAFDTATPITIRLAEPGYNGWAWLHTLDGELHPEDNIRVTMDEEKRAIPITNGTIKLNLPPRVIAALQIPKP</sequence>
<evidence type="ECO:0000256" key="1">
    <source>
        <dbReference type="SAM" id="SignalP"/>
    </source>
</evidence>
<feature type="chain" id="PRO_5021772816" evidence="1">
    <location>
        <begin position="21"/>
        <end position="542"/>
    </location>
</feature>
<name>A0A518BXG7_9BACT</name>
<dbReference type="GO" id="GO:0000272">
    <property type="term" value="P:polysaccharide catabolic process"/>
    <property type="evidence" value="ECO:0007669"/>
    <property type="project" value="TreeGrafter"/>
</dbReference>
<keyword evidence="3" id="KW-0326">Glycosidase</keyword>
<dbReference type="PANTHER" id="PTHR43576">
    <property type="entry name" value="ALPHA-L-ARABINOFURANOSIDASE C-RELATED"/>
    <property type="match status" value="1"/>
</dbReference>